<dbReference type="SMART" id="SM00065">
    <property type="entry name" value="GAF"/>
    <property type="match status" value="2"/>
</dbReference>
<dbReference type="Pfam" id="PF02518">
    <property type="entry name" value="HATPase_c"/>
    <property type="match status" value="1"/>
</dbReference>
<dbReference type="CDD" id="cd14014">
    <property type="entry name" value="STKc_PknB_like"/>
    <property type="match status" value="1"/>
</dbReference>
<protein>
    <recommendedName>
        <fullName evidence="3">histidine kinase</fullName>
        <ecNumber evidence="3">2.7.13.3</ecNumber>
    </recommendedName>
</protein>
<dbReference type="Gene3D" id="1.10.287.130">
    <property type="match status" value="1"/>
</dbReference>
<evidence type="ECO:0000259" key="7">
    <source>
        <dbReference type="PROSITE" id="PS50011"/>
    </source>
</evidence>
<dbReference type="InterPro" id="IPR000719">
    <property type="entry name" value="Prot_kinase_dom"/>
</dbReference>
<feature type="domain" description="Histidine kinase" evidence="9">
    <location>
        <begin position="1730"/>
        <end position="1985"/>
    </location>
</feature>
<evidence type="ECO:0000256" key="1">
    <source>
        <dbReference type="ARBA" id="ARBA00000085"/>
    </source>
</evidence>
<dbReference type="InterPro" id="IPR011009">
    <property type="entry name" value="Kinase-like_dom_sf"/>
</dbReference>
<dbReference type="InterPro" id="IPR036890">
    <property type="entry name" value="HATPase_C_sf"/>
</dbReference>
<name>A0ABR8FQN8_9NOSO</name>
<dbReference type="InterPro" id="IPR005467">
    <property type="entry name" value="His_kinase_dom"/>
</dbReference>
<dbReference type="InterPro" id="IPR003594">
    <property type="entry name" value="HATPase_dom"/>
</dbReference>
<dbReference type="SUPFAM" id="SSF55874">
    <property type="entry name" value="ATPase domain of HSP90 chaperone/DNA topoisomerase II/histidine kinase"/>
    <property type="match status" value="1"/>
</dbReference>
<dbReference type="PANTHER" id="PTHR43642">
    <property type="entry name" value="HYBRID SIGNAL TRANSDUCTION HISTIDINE KINASE G"/>
    <property type="match status" value="1"/>
</dbReference>
<dbReference type="SUPFAM" id="SSF56112">
    <property type="entry name" value="Protein kinase-like (PK-like)"/>
    <property type="match status" value="1"/>
</dbReference>
<dbReference type="SMART" id="SM00220">
    <property type="entry name" value="S_TKc"/>
    <property type="match status" value="1"/>
</dbReference>
<keyword evidence="6" id="KW-0902">Two-component regulatory system</keyword>
<reference evidence="10 11" key="1">
    <citation type="journal article" date="2020" name="ISME J.">
        <title>Comparative genomics reveals insights into cyanobacterial evolution and habitat adaptation.</title>
        <authorList>
            <person name="Chen M.Y."/>
            <person name="Teng W.K."/>
            <person name="Zhao L."/>
            <person name="Hu C.X."/>
            <person name="Zhou Y.K."/>
            <person name="Han B.P."/>
            <person name="Song L.R."/>
            <person name="Shu W.S."/>
        </authorList>
    </citation>
    <scope>NUCLEOTIDE SEQUENCE [LARGE SCALE GENOMIC DNA]</scope>
    <source>
        <strain evidence="10 11">FACHB-130</strain>
    </source>
</reference>
<dbReference type="InterPro" id="IPR041664">
    <property type="entry name" value="AAA_16"/>
</dbReference>
<dbReference type="Gene3D" id="3.40.50.300">
    <property type="entry name" value="P-loop containing nucleotide triphosphate hydrolases"/>
    <property type="match status" value="1"/>
</dbReference>
<dbReference type="Gene3D" id="3.30.450.40">
    <property type="match status" value="2"/>
</dbReference>
<dbReference type="SMART" id="SM00387">
    <property type="entry name" value="HATPase_c"/>
    <property type="match status" value="1"/>
</dbReference>
<dbReference type="Pfam" id="PF13191">
    <property type="entry name" value="AAA_16"/>
    <property type="match status" value="1"/>
</dbReference>
<accession>A0ABR8FQN8</accession>
<dbReference type="Proteomes" id="UP000603457">
    <property type="component" value="Unassembled WGS sequence"/>
</dbReference>
<dbReference type="Pfam" id="PF01590">
    <property type="entry name" value="GAF"/>
    <property type="match status" value="2"/>
</dbReference>
<keyword evidence="4" id="KW-0597">Phosphoprotein</keyword>
<organism evidence="10 11">
    <name type="scientific">Nostoc spongiaeforme FACHB-130</name>
    <dbReference type="NCBI Taxonomy" id="1357510"/>
    <lineage>
        <taxon>Bacteria</taxon>
        <taxon>Bacillati</taxon>
        <taxon>Cyanobacteriota</taxon>
        <taxon>Cyanophyceae</taxon>
        <taxon>Nostocales</taxon>
        <taxon>Nostocaceae</taxon>
        <taxon>Nostoc</taxon>
    </lineage>
</organism>
<dbReference type="InterPro" id="IPR036097">
    <property type="entry name" value="HisK_dim/P_sf"/>
</dbReference>
<dbReference type="InterPro" id="IPR016132">
    <property type="entry name" value="Phyto_chromo_attachment"/>
</dbReference>
<evidence type="ECO:0000259" key="8">
    <source>
        <dbReference type="PROSITE" id="PS50046"/>
    </source>
</evidence>
<dbReference type="PRINTS" id="PR00344">
    <property type="entry name" value="BCTRLSENSOR"/>
</dbReference>
<dbReference type="SUPFAM" id="SSF47384">
    <property type="entry name" value="Homodimeric domain of signal transducing histidine kinase"/>
    <property type="match status" value="1"/>
</dbReference>
<dbReference type="Pfam" id="PF00069">
    <property type="entry name" value="Pkinase"/>
    <property type="match status" value="1"/>
</dbReference>
<dbReference type="InterPro" id="IPR029016">
    <property type="entry name" value="GAF-like_dom_sf"/>
</dbReference>
<dbReference type="PROSITE" id="PS50011">
    <property type="entry name" value="PROTEIN_KINASE_DOM"/>
    <property type="match status" value="1"/>
</dbReference>
<feature type="domain" description="Phytochrome chromophore attachment site" evidence="8">
    <location>
        <begin position="1541"/>
        <end position="1680"/>
    </location>
</feature>
<dbReference type="PANTHER" id="PTHR43642:SF1">
    <property type="entry name" value="HYBRID SIGNAL TRANSDUCTION HISTIDINE KINASE G"/>
    <property type="match status" value="1"/>
</dbReference>
<dbReference type="CDD" id="cd00082">
    <property type="entry name" value="HisKA"/>
    <property type="match status" value="1"/>
</dbReference>
<evidence type="ECO:0000313" key="10">
    <source>
        <dbReference type="EMBL" id="MBD2593616.1"/>
    </source>
</evidence>
<proteinExistence type="inferred from homology"/>
<evidence type="ECO:0000256" key="3">
    <source>
        <dbReference type="ARBA" id="ARBA00012438"/>
    </source>
</evidence>
<comment type="similarity">
    <text evidence="2">In the N-terminal section; belongs to the phytochrome family.</text>
</comment>
<evidence type="ECO:0000256" key="4">
    <source>
        <dbReference type="ARBA" id="ARBA00022553"/>
    </source>
</evidence>
<evidence type="ECO:0000256" key="6">
    <source>
        <dbReference type="ARBA" id="ARBA00023012"/>
    </source>
</evidence>
<dbReference type="EMBL" id="JACJTB010000003">
    <property type="protein sequence ID" value="MBD2593616.1"/>
    <property type="molecule type" value="Genomic_DNA"/>
</dbReference>
<dbReference type="SUPFAM" id="SSF55781">
    <property type="entry name" value="GAF domain-like"/>
    <property type="match status" value="2"/>
</dbReference>
<dbReference type="RefSeq" id="WP_190966557.1">
    <property type="nucleotide sequence ID" value="NZ_JACJTB010000003.1"/>
</dbReference>
<dbReference type="InterPro" id="IPR027417">
    <property type="entry name" value="P-loop_NTPase"/>
</dbReference>
<sequence>MLAVSGYQFSEVLYDGLRTLVYRGYREIDHKPVVIKLLKNHYPSFNELVQFRNQYTIAKNLHKPGIIETYSLEPYQNGYAIVMEDMGGIALKDYLTARKRQSPEFLQEFLEIAIALCIILDTLYRDGIIHKDIKPSNIVINPNTKQVKIIDFSIASLLPRETQTLINPHVLEGTLAYISPEQTGRMNRLIDYRTDFYSLGVTFYELLTGELPFKSNDVIELLHCHIAKIPPELVNIAEIPQVVSKIVMKLMAKNAEDRYQSALGIKYDLENCLTQLQATGRIESFKIAQRDVCDRFTIPEKLYGRELEVETLLTAFARVANGATEIMLVAGFSGIGKTAVVNEIHKPIVRQRGYFIKGKFDQFNRNIPFSAFVQAFRDLMGQLLTESDKKIQQWQHTITEELGENAQVIIEVIPELELIIGKQPSAPELSGSAAQNRFNLLFQKFIKLFSASEHPLVIFLDDLQWIDSASLKLVQSLMSEAHPEYLLLIGAYRDNEVSAAHHLILALDEIAKNGTTINKITLKPLDELELNQLVADTLVCSEAVALPISQLIYQKTQGNPFFTTQFLKALHQDQLIYFNYEQGHWECDIVAINQRSLTNNVVEFMALQLQKLPETTQEILKLAACIGNQFDLAILAIVSQRSQPETATSLWSALKEGLILPQSDVYKFFISSDHQNIHQETSEIITYKFLHDRIQQAAYSLIPEEHKQLTHLHIGQLLLNNTPKHQQEEKIFAIVNQLNWGIKLLATAEQRDELAHLNLNAAQKAKASTAYSAAWEYCTFSLQLLPENSWQYQYEFTLKVYQTAIEAAYLSGDFPEMERLAEVLLQQAKTILDTITVYEVKTQALIAQNQALVAIKIVLKVLQLLGVEFPENPTPNDISVALQDTQLAYQNQEIESLINLPLMTDPVQLAILRLISSILPAAFLSSPILYVLLTFKEVKISVESGNHAISTHSYGCYAAIMSSGMGDTETGYKFGKLALDLLHKLNAKELQCKVYSLFYGFIKHWQDALSTTLKPLCDAYTIGLETGDFQFAGYSAVMHCAFAYFTGLEKELSELQQEVLAFHDSLTQIRQTTSVYYLKMLQQVLQYCQISRSSSLYLQGEFFNEQIILSKYIESNDRLGLFYLHFHKLFLNYLLGDYQQAIVDAAATAQYLDGVVGFPYIPLFYFYDSLAHIAVYKQKPHLELDELLKKIAENQQKMKNWANKAPMNYLHKFELVAAECHQLLNNHWEAIESYDRAIVGAKNNGYIRESALANELLAIFYLKLNKENAAQGYMQAAYYGYARWGAKAKTNDLEKRYPQLLKPIQQQQRLNFNPLETIATIAQTSSSNNTNITDAIDFASVLKAAQTISGTIELDELVASLTEIILENSGAKKAVLILPAENSIWQVKAITKLNHQTSSQGKTETKINPQSIETCPDIPSTLINYVKNTQKTIVIDNCKTDIPGIIGEYMQTVKPGSVLGKPIIYHGHLVGIVYLENKLTSGVFHSDRLEVIQMLSAQAAISLENARLYRESQEKAQQLQQTLQQQQTLFEVVTQIRQSLNLEAIFRAVTQNIRQILHTDRVGIYQFHLDTNYEYGEFIAEDVLPSFTSALAVKVQDHCFGEQFATLYKQGRYCAIDDINTDAILDCHREILVQFQVKASLVVPIMQDNELWGLLCIHQCDRPRHWQTFEIQFAQQVGVQMGVAIKQADLLIETQKQATKLEQTLQHLQHTQIQLVQHEKMSALGNLVSGVAHEMNNPLGFISASLEQAKPMLTDIIQHLKLYKESSNPPNSNILKHAKEIDLDYTLEDIPQMISAMILACDRLKNISTSLRTFSRADKDCKVLFNIHEGIDSTILILKHRLKANNQRPAIVVITDYGDLPNIECFPGQLNQVFMNILANAIDALDESNIGKKFAEIEANPNQIKITTSVIKQQVIISIADNGKGMTEEVKQKIFDHLFTTKTVGKGTGLGLAIARQIVEETHNGKLICNSVLGEGTEFILQLLV</sequence>
<dbReference type="InterPro" id="IPR053159">
    <property type="entry name" value="Hybrid_Histidine_Kinase"/>
</dbReference>
<evidence type="ECO:0000259" key="9">
    <source>
        <dbReference type="PROSITE" id="PS50109"/>
    </source>
</evidence>
<dbReference type="InterPro" id="IPR003661">
    <property type="entry name" value="HisK_dim/P_dom"/>
</dbReference>
<dbReference type="EC" id="2.7.13.3" evidence="3"/>
<keyword evidence="5" id="KW-0808">Transferase</keyword>
<dbReference type="InterPro" id="IPR003018">
    <property type="entry name" value="GAF"/>
</dbReference>
<dbReference type="SUPFAM" id="SSF52540">
    <property type="entry name" value="P-loop containing nucleoside triphosphate hydrolases"/>
    <property type="match status" value="1"/>
</dbReference>
<comment type="catalytic activity">
    <reaction evidence="1">
        <text>ATP + protein L-histidine = ADP + protein N-phospho-L-histidine.</text>
        <dbReference type="EC" id="2.7.13.3"/>
    </reaction>
</comment>
<comment type="caution">
    <text evidence="10">The sequence shown here is derived from an EMBL/GenBank/DDBJ whole genome shotgun (WGS) entry which is preliminary data.</text>
</comment>
<gene>
    <name evidence="10" type="ORF">H6G74_04635</name>
</gene>
<evidence type="ECO:0000256" key="2">
    <source>
        <dbReference type="ARBA" id="ARBA00006402"/>
    </source>
</evidence>
<dbReference type="InterPro" id="IPR008271">
    <property type="entry name" value="Ser/Thr_kinase_AS"/>
</dbReference>
<keyword evidence="11" id="KW-1185">Reference proteome</keyword>
<evidence type="ECO:0000256" key="5">
    <source>
        <dbReference type="ARBA" id="ARBA00022777"/>
    </source>
</evidence>
<evidence type="ECO:0000313" key="11">
    <source>
        <dbReference type="Proteomes" id="UP000603457"/>
    </source>
</evidence>
<dbReference type="PROSITE" id="PS00108">
    <property type="entry name" value="PROTEIN_KINASE_ST"/>
    <property type="match status" value="1"/>
</dbReference>
<dbReference type="InterPro" id="IPR004358">
    <property type="entry name" value="Sig_transdc_His_kin-like_C"/>
</dbReference>
<feature type="domain" description="Protein kinase" evidence="7">
    <location>
        <begin position="7"/>
        <end position="270"/>
    </location>
</feature>
<keyword evidence="5" id="KW-0418">Kinase</keyword>
<dbReference type="Gene3D" id="3.30.565.10">
    <property type="entry name" value="Histidine kinase-like ATPase, C-terminal domain"/>
    <property type="match status" value="1"/>
</dbReference>
<dbReference type="PROSITE" id="PS50046">
    <property type="entry name" value="PHYTOCHROME_2"/>
    <property type="match status" value="1"/>
</dbReference>
<dbReference type="Gene3D" id="1.10.510.10">
    <property type="entry name" value="Transferase(Phosphotransferase) domain 1"/>
    <property type="match status" value="1"/>
</dbReference>
<dbReference type="PROSITE" id="PS50109">
    <property type="entry name" value="HIS_KIN"/>
    <property type="match status" value="1"/>
</dbReference>